<comment type="pathway">
    <text evidence="9">Amine and polyamine biosynthesis; S-adenosylmethioninamine biosynthesis; S-adenosylmethioninamine from S-adenosyl-L-methionine: step 1/1.</text>
</comment>
<dbReference type="HAMAP" id="MF_00464">
    <property type="entry name" value="AdoMetDC_1"/>
    <property type="match status" value="1"/>
</dbReference>
<feature type="chain" id="PRO_5023407969" description="S-adenosylmethionine decarboxylase alpha chain" evidence="9">
    <location>
        <begin position="78"/>
        <end position="132"/>
    </location>
</feature>
<proteinExistence type="inferred from homology"/>
<evidence type="ECO:0000256" key="2">
    <source>
        <dbReference type="ARBA" id="ARBA00022813"/>
    </source>
</evidence>
<evidence type="ECO:0000256" key="7">
    <source>
        <dbReference type="ARBA" id="ARBA00023270"/>
    </source>
</evidence>
<feature type="modified residue" description="Pyruvic acid (Ser); by autocatalysis" evidence="9">
    <location>
        <position position="78"/>
    </location>
</feature>
<dbReference type="AlphaFoldDB" id="A0A2G9YSL6"/>
<comment type="catalytic activity">
    <reaction evidence="9">
        <text>S-adenosyl-L-methionine + H(+) = S-adenosyl 3-(methylsulfanyl)propylamine + CO2</text>
        <dbReference type="Rhea" id="RHEA:15981"/>
        <dbReference type="ChEBI" id="CHEBI:15378"/>
        <dbReference type="ChEBI" id="CHEBI:16526"/>
        <dbReference type="ChEBI" id="CHEBI:57443"/>
        <dbReference type="ChEBI" id="CHEBI:59789"/>
        <dbReference type="EC" id="4.1.1.50"/>
    </reaction>
</comment>
<keyword evidence="5 9" id="KW-0865">Zymogen</keyword>
<feature type="active site" description="Proton donor; for catalytic activity" evidence="9">
    <location>
        <position position="98"/>
    </location>
</feature>
<dbReference type="EC" id="4.1.1.50" evidence="9"/>
<evidence type="ECO:0000256" key="9">
    <source>
        <dbReference type="HAMAP-Rule" id="MF_00464"/>
    </source>
</evidence>
<comment type="cofactor">
    <cofactor evidence="9">
        <name>pyruvate</name>
        <dbReference type="ChEBI" id="CHEBI:15361"/>
    </cofactor>
    <text evidence="9">Binds 1 pyruvoyl group covalently per subunit.</text>
</comment>
<dbReference type="SUPFAM" id="SSF56276">
    <property type="entry name" value="S-adenosylmethionine decarboxylase"/>
    <property type="match status" value="1"/>
</dbReference>
<dbReference type="NCBIfam" id="TIGR03330">
    <property type="entry name" value="SAM_DCase_Bsu"/>
    <property type="match status" value="1"/>
</dbReference>
<evidence type="ECO:0000256" key="5">
    <source>
        <dbReference type="ARBA" id="ARBA00023145"/>
    </source>
</evidence>
<keyword evidence="1 9" id="KW-0210">Decarboxylase</keyword>
<evidence type="ECO:0000256" key="6">
    <source>
        <dbReference type="ARBA" id="ARBA00023239"/>
    </source>
</evidence>
<comment type="subunit">
    <text evidence="9">Heterotetramer of two alpha and two beta chains arranged as a dimer of alpha/beta heterodimers.</text>
</comment>
<dbReference type="PANTHER" id="PTHR33866:SF2">
    <property type="entry name" value="S-ADENOSYLMETHIONINE DECARBOXYLASE PROENZYME"/>
    <property type="match status" value="1"/>
</dbReference>
<feature type="chain" id="PRO_5023407970" description="S-adenosylmethionine decarboxylase beta chain" evidence="9">
    <location>
        <begin position="1"/>
        <end position="77"/>
    </location>
</feature>
<evidence type="ECO:0000313" key="10">
    <source>
        <dbReference type="EMBL" id="PIP22152.1"/>
    </source>
</evidence>
<organism evidence="10 11">
    <name type="scientific">Candidatus Nealsonbacteria bacterium CG23_combo_of_CG06-09_8_20_14_all_39_25</name>
    <dbReference type="NCBI Taxonomy" id="1974723"/>
    <lineage>
        <taxon>Bacteria</taxon>
        <taxon>Candidatus Nealsoniibacteriota</taxon>
    </lineage>
</organism>
<evidence type="ECO:0000256" key="1">
    <source>
        <dbReference type="ARBA" id="ARBA00022793"/>
    </source>
</evidence>
<keyword evidence="9" id="KW-0949">S-adenosyl-L-methionine</keyword>
<dbReference type="GO" id="GO:0008295">
    <property type="term" value="P:spermidine biosynthetic process"/>
    <property type="evidence" value="ECO:0007669"/>
    <property type="project" value="UniProtKB-UniRule"/>
</dbReference>
<keyword evidence="7 9" id="KW-0704">Schiff base</keyword>
<dbReference type="Gene3D" id="3.60.90.10">
    <property type="entry name" value="S-adenosylmethionine decarboxylase"/>
    <property type="match status" value="1"/>
</dbReference>
<dbReference type="Proteomes" id="UP000229054">
    <property type="component" value="Unassembled WGS sequence"/>
</dbReference>
<keyword evidence="8 9" id="KW-0670">Pyruvate</keyword>
<keyword evidence="6 9" id="KW-0456">Lyase</keyword>
<dbReference type="GO" id="GO:0005829">
    <property type="term" value="C:cytosol"/>
    <property type="evidence" value="ECO:0007669"/>
    <property type="project" value="TreeGrafter"/>
</dbReference>
<evidence type="ECO:0000256" key="3">
    <source>
        <dbReference type="ARBA" id="ARBA00023066"/>
    </source>
</evidence>
<keyword evidence="2 9" id="KW-0068">Autocatalytic cleavage</keyword>
<dbReference type="InterPro" id="IPR016067">
    <property type="entry name" value="S-AdoMet_deCO2ase_core"/>
</dbReference>
<dbReference type="PANTHER" id="PTHR33866">
    <property type="entry name" value="S-ADENOSYLMETHIONINE DECARBOXYLASE PROENZYME"/>
    <property type="match status" value="1"/>
</dbReference>
<gene>
    <name evidence="10" type="primary">speD</name>
    <name evidence="9" type="synonym">speH</name>
    <name evidence="10" type="ORF">COX38_02165</name>
</gene>
<comment type="function">
    <text evidence="9">Catalyzes the decarboxylation of S-adenosylmethionine to S-adenosylmethioninamine (dcAdoMet), the propylamine donor required for the synthesis of the polyamines spermine and spermidine from the diamine putrescine.</text>
</comment>
<dbReference type="InterPro" id="IPR017716">
    <property type="entry name" value="S-AdoMet_deCOase_pro-enz"/>
</dbReference>
<reference evidence="10 11" key="1">
    <citation type="submission" date="2017-09" db="EMBL/GenBank/DDBJ databases">
        <title>Depth-based differentiation of microbial function through sediment-hosted aquifers and enrichment of novel symbionts in the deep terrestrial subsurface.</title>
        <authorList>
            <person name="Probst A.J."/>
            <person name="Ladd B."/>
            <person name="Jarett J.K."/>
            <person name="Geller-Mcgrath D.E."/>
            <person name="Sieber C.M."/>
            <person name="Emerson J.B."/>
            <person name="Anantharaman K."/>
            <person name="Thomas B.C."/>
            <person name="Malmstrom R."/>
            <person name="Stieglmeier M."/>
            <person name="Klingl A."/>
            <person name="Woyke T."/>
            <person name="Ryan C.M."/>
            <person name="Banfield J.F."/>
        </authorList>
    </citation>
    <scope>NUCLEOTIDE SEQUENCE [LARGE SCALE GENOMIC DNA]</scope>
    <source>
        <strain evidence="10">CG23_combo_of_CG06-09_8_20_14_all_39_25</strain>
    </source>
</reference>
<dbReference type="UniPathway" id="UPA00331">
    <property type="reaction ID" value="UER00451"/>
</dbReference>
<comment type="similarity">
    <text evidence="9">Belongs to the prokaryotic AdoMetDC family. Type 1 subfamily.</text>
</comment>
<comment type="caution">
    <text evidence="10">The sequence shown here is derived from an EMBL/GenBank/DDBJ whole genome shotgun (WGS) entry which is preliminary data.</text>
</comment>
<sequence>MIKKTKRSIQWVVTPNHTQFAGIHLIAEFWYGKIINDPKKIKEILIEAVKKANNTPLKVVIHKFQPQGITGIVLLAESHIALHSWPEFNYIAIDIYTCGNKAAPEKALDYLQKQFQPKKVEIKKIKRGKINR</sequence>
<dbReference type="EMBL" id="PCRN01000072">
    <property type="protein sequence ID" value="PIP22152.1"/>
    <property type="molecule type" value="Genomic_DNA"/>
</dbReference>
<accession>A0A2G9YSL6</accession>
<dbReference type="Pfam" id="PF02675">
    <property type="entry name" value="AdoMet_dc"/>
    <property type="match status" value="1"/>
</dbReference>
<feature type="active site" description="Proton acceptor; for processing activity" evidence="9">
    <location>
        <position position="83"/>
    </location>
</feature>
<feature type="site" description="Cleavage (non-hydrolytic); by autolysis" evidence="9">
    <location>
        <begin position="77"/>
        <end position="78"/>
    </location>
</feature>
<keyword evidence="3 9" id="KW-0745">Spermidine biosynthesis</keyword>
<keyword evidence="4 9" id="KW-0620">Polyamine biosynthesis</keyword>
<evidence type="ECO:0000256" key="4">
    <source>
        <dbReference type="ARBA" id="ARBA00023115"/>
    </source>
</evidence>
<name>A0A2G9YSL6_9BACT</name>
<dbReference type="InterPro" id="IPR003826">
    <property type="entry name" value="AdoMetDC_fam_prok"/>
</dbReference>
<comment type="PTM">
    <text evidence="9">Is synthesized initially as an inactive proenzyme. Formation of the active enzyme involves a self-maturation process in which the active site pyruvoyl group is generated from an internal serine residue via an autocatalytic post-translational modification. Two non-identical subunits are generated from the proenzyme in this reaction, and the pyruvate is formed at the N-terminus of the alpha chain, which is derived from the carboxyl end of the proenzyme. The post-translation cleavage follows an unusual pathway, termed non-hydrolytic serinolysis, in which the side chain hydroxyl group of the serine supplies its oxygen atom to form the C-terminus of the beta chain, while the remainder of the serine residue undergoes an oxidative deamination to produce ammonia and the pyruvoyl group blocking the N-terminus of the alpha chain.</text>
</comment>
<evidence type="ECO:0000256" key="8">
    <source>
        <dbReference type="ARBA" id="ARBA00023317"/>
    </source>
</evidence>
<protein>
    <recommendedName>
        <fullName evidence="9">S-adenosylmethionine decarboxylase proenzyme</fullName>
        <shortName evidence="9">AdoMetDC</shortName>
        <shortName evidence="9">SAMDC</shortName>
        <ecNumber evidence="9">4.1.1.50</ecNumber>
    </recommendedName>
    <component>
        <recommendedName>
            <fullName evidence="9">S-adenosylmethionine decarboxylase beta chain</fullName>
        </recommendedName>
    </component>
    <component>
        <recommendedName>
            <fullName evidence="9">S-adenosylmethionine decarboxylase alpha chain</fullName>
        </recommendedName>
    </component>
</protein>
<evidence type="ECO:0000313" key="11">
    <source>
        <dbReference type="Proteomes" id="UP000229054"/>
    </source>
</evidence>
<feature type="active site" description="Schiff-base intermediate with substrate; via pyruvic acid" evidence="9">
    <location>
        <position position="78"/>
    </location>
</feature>
<dbReference type="GO" id="GO:0004014">
    <property type="term" value="F:adenosylmethionine decarboxylase activity"/>
    <property type="evidence" value="ECO:0007669"/>
    <property type="project" value="UniProtKB-UniRule"/>
</dbReference>